<evidence type="ECO:0000256" key="2">
    <source>
        <dbReference type="ARBA" id="ARBA00012438"/>
    </source>
</evidence>
<dbReference type="Gene3D" id="3.30.565.10">
    <property type="entry name" value="Histidine kinase-like ATPase, C-terminal domain"/>
    <property type="match status" value="1"/>
</dbReference>
<dbReference type="EMBL" id="JABFCR010000005">
    <property type="protein sequence ID" value="NNU33215.1"/>
    <property type="molecule type" value="Genomic_DNA"/>
</dbReference>
<comment type="catalytic activity">
    <reaction evidence="1">
        <text>ATP + protein L-histidine = ADP + protein N-phospho-L-histidine.</text>
        <dbReference type="EC" id="2.7.13.3"/>
    </reaction>
</comment>
<evidence type="ECO:0000256" key="8">
    <source>
        <dbReference type="ARBA" id="ARBA00023012"/>
    </source>
</evidence>
<dbReference type="SUPFAM" id="SSF55874">
    <property type="entry name" value="ATPase domain of HSP90 chaperone/DNA topoisomerase II/histidine kinase"/>
    <property type="match status" value="1"/>
</dbReference>
<evidence type="ECO:0000313" key="11">
    <source>
        <dbReference type="Proteomes" id="UP000566071"/>
    </source>
</evidence>
<dbReference type="PROSITE" id="PS50109">
    <property type="entry name" value="HIS_KIN"/>
    <property type="match status" value="1"/>
</dbReference>
<dbReference type="InterPro" id="IPR003594">
    <property type="entry name" value="HATPase_dom"/>
</dbReference>
<dbReference type="Proteomes" id="UP000566071">
    <property type="component" value="Unassembled WGS sequence"/>
</dbReference>
<evidence type="ECO:0000313" key="10">
    <source>
        <dbReference type="EMBL" id="NNU33215.1"/>
    </source>
</evidence>
<feature type="domain" description="Histidine kinase" evidence="9">
    <location>
        <begin position="16"/>
        <end position="202"/>
    </location>
</feature>
<dbReference type="EC" id="2.7.13.3" evidence="2"/>
<dbReference type="Gene3D" id="1.20.5.1930">
    <property type="match status" value="1"/>
</dbReference>
<keyword evidence="3" id="KW-0597">Phosphoprotein</keyword>
<keyword evidence="6" id="KW-0418">Kinase</keyword>
<proteinExistence type="predicted"/>
<keyword evidence="7" id="KW-0067">ATP-binding</keyword>
<dbReference type="PANTHER" id="PTHR24421:SF10">
    <property type="entry name" value="NITRATE_NITRITE SENSOR PROTEIN NARQ"/>
    <property type="match status" value="1"/>
</dbReference>
<dbReference type="InterPro" id="IPR036890">
    <property type="entry name" value="HATPase_C_sf"/>
</dbReference>
<dbReference type="SMART" id="SM00387">
    <property type="entry name" value="HATPase_c"/>
    <property type="match status" value="1"/>
</dbReference>
<sequence>MQQQLILTERQRISAEMHDDIGSGVFAIHSFAHAAGKKENASPEIGEIENMVTDLSVKIRDVIWSTNVGYDNLENLFYYTYIQINKLFEHSEIELVYELPEDIIDLKITGLSRRNIYLLVKELVHNAIKHSKAKTIEVKMFTDGQTLHIAVNDNGVGINPDNARPNGMGLGNIRQRVEKFKGTISTENNKGAHISIQIPLSELQVVEFDKKLNKWQLFITRLLRIPTDTAGEK</sequence>
<dbReference type="Pfam" id="PF07730">
    <property type="entry name" value="HisKA_3"/>
    <property type="match status" value="1"/>
</dbReference>
<reference evidence="10 11" key="1">
    <citation type="submission" date="2020-05" db="EMBL/GenBank/DDBJ databases">
        <authorList>
            <person name="Khan S.A."/>
            <person name="Jeon C.O."/>
            <person name="Chun B.H."/>
        </authorList>
    </citation>
    <scope>NUCLEOTIDE SEQUENCE [LARGE SCALE GENOMIC DNA]</scope>
    <source>
        <strain evidence="10 11">S1162</strain>
    </source>
</reference>
<keyword evidence="4" id="KW-0808">Transferase</keyword>
<dbReference type="InterPro" id="IPR005467">
    <property type="entry name" value="His_kinase_dom"/>
</dbReference>
<organism evidence="10 11">
    <name type="scientific">Mucilaginibacter humi</name>
    <dbReference type="NCBI Taxonomy" id="2732510"/>
    <lineage>
        <taxon>Bacteria</taxon>
        <taxon>Pseudomonadati</taxon>
        <taxon>Bacteroidota</taxon>
        <taxon>Sphingobacteriia</taxon>
        <taxon>Sphingobacteriales</taxon>
        <taxon>Sphingobacteriaceae</taxon>
        <taxon>Mucilaginibacter</taxon>
    </lineage>
</organism>
<accession>A0ABX1W2K4</accession>
<dbReference type="PANTHER" id="PTHR24421">
    <property type="entry name" value="NITRATE/NITRITE SENSOR PROTEIN NARX-RELATED"/>
    <property type="match status" value="1"/>
</dbReference>
<keyword evidence="8" id="KW-0902">Two-component regulatory system</keyword>
<evidence type="ECO:0000256" key="4">
    <source>
        <dbReference type="ARBA" id="ARBA00022679"/>
    </source>
</evidence>
<comment type="caution">
    <text evidence="10">The sequence shown here is derived from an EMBL/GenBank/DDBJ whole genome shotgun (WGS) entry which is preliminary data.</text>
</comment>
<name>A0ABX1W2K4_9SPHI</name>
<protein>
    <recommendedName>
        <fullName evidence="2">histidine kinase</fullName>
        <ecNumber evidence="2">2.7.13.3</ecNumber>
    </recommendedName>
</protein>
<evidence type="ECO:0000256" key="3">
    <source>
        <dbReference type="ARBA" id="ARBA00022553"/>
    </source>
</evidence>
<dbReference type="InterPro" id="IPR011712">
    <property type="entry name" value="Sig_transdc_His_kin_sub3_dim/P"/>
</dbReference>
<dbReference type="RefSeq" id="WP_217451945.1">
    <property type="nucleotide sequence ID" value="NZ_JABFCR010000005.1"/>
</dbReference>
<dbReference type="Pfam" id="PF02518">
    <property type="entry name" value="HATPase_c"/>
    <property type="match status" value="1"/>
</dbReference>
<evidence type="ECO:0000259" key="9">
    <source>
        <dbReference type="PROSITE" id="PS50109"/>
    </source>
</evidence>
<evidence type="ECO:0000256" key="1">
    <source>
        <dbReference type="ARBA" id="ARBA00000085"/>
    </source>
</evidence>
<evidence type="ECO:0000256" key="5">
    <source>
        <dbReference type="ARBA" id="ARBA00022741"/>
    </source>
</evidence>
<evidence type="ECO:0000256" key="7">
    <source>
        <dbReference type="ARBA" id="ARBA00022840"/>
    </source>
</evidence>
<keyword evidence="5" id="KW-0547">Nucleotide-binding</keyword>
<gene>
    <name evidence="10" type="ORF">HK413_01770</name>
</gene>
<evidence type="ECO:0000256" key="6">
    <source>
        <dbReference type="ARBA" id="ARBA00022777"/>
    </source>
</evidence>
<keyword evidence="11" id="KW-1185">Reference proteome</keyword>
<dbReference type="InterPro" id="IPR050482">
    <property type="entry name" value="Sensor_HK_TwoCompSys"/>
</dbReference>
<dbReference type="CDD" id="cd16917">
    <property type="entry name" value="HATPase_UhpB-NarQ-NarX-like"/>
    <property type="match status" value="1"/>
</dbReference>